<name>A0ABW0W3M5_9BACL</name>
<dbReference type="Pfam" id="PF00269">
    <property type="entry name" value="SASP"/>
    <property type="match status" value="1"/>
</dbReference>
<proteinExistence type="predicted"/>
<sequence>MARRGRRRLVVPGAEAQMSAFKAEVMRREGYAVNPSRPDDVKYEVAKSLGVPLEPGYNGGLSTESAGQIGGQIGGAMVKELIRMAQQKLADQNQPH</sequence>
<reference evidence="2" key="1">
    <citation type="journal article" date="2019" name="Int. J. Syst. Evol. Microbiol.">
        <title>The Global Catalogue of Microorganisms (GCM) 10K type strain sequencing project: providing services to taxonomists for standard genome sequencing and annotation.</title>
        <authorList>
            <consortium name="The Broad Institute Genomics Platform"/>
            <consortium name="The Broad Institute Genome Sequencing Center for Infectious Disease"/>
            <person name="Wu L."/>
            <person name="Ma J."/>
        </authorList>
    </citation>
    <scope>NUCLEOTIDE SEQUENCE [LARGE SCALE GENOMIC DNA]</scope>
    <source>
        <strain evidence="2">CGMCC 1.3240</strain>
    </source>
</reference>
<protein>
    <submittedName>
        <fullName evidence="1">Small, acid-soluble spore protein, alpha/beta type</fullName>
    </submittedName>
</protein>
<dbReference type="EMBL" id="JBHSOW010000072">
    <property type="protein sequence ID" value="MFC5651341.1"/>
    <property type="molecule type" value="Genomic_DNA"/>
</dbReference>
<keyword evidence="2" id="KW-1185">Reference proteome</keyword>
<dbReference type="InterPro" id="IPR001448">
    <property type="entry name" value="SASP_alpha/beta-type"/>
</dbReference>
<comment type="caution">
    <text evidence="1">The sequence shown here is derived from an EMBL/GenBank/DDBJ whole genome shotgun (WGS) entry which is preliminary data.</text>
</comment>
<organism evidence="1 2">
    <name type="scientific">Paenibacillus solisilvae</name>
    <dbReference type="NCBI Taxonomy" id="2486751"/>
    <lineage>
        <taxon>Bacteria</taxon>
        <taxon>Bacillati</taxon>
        <taxon>Bacillota</taxon>
        <taxon>Bacilli</taxon>
        <taxon>Bacillales</taxon>
        <taxon>Paenibacillaceae</taxon>
        <taxon>Paenibacillus</taxon>
    </lineage>
</organism>
<dbReference type="Proteomes" id="UP001596047">
    <property type="component" value="Unassembled WGS sequence"/>
</dbReference>
<evidence type="ECO:0000313" key="2">
    <source>
        <dbReference type="Proteomes" id="UP001596047"/>
    </source>
</evidence>
<dbReference type="InterPro" id="IPR038300">
    <property type="entry name" value="SASP_sf_alpha/beta"/>
</dbReference>
<gene>
    <name evidence="1" type="ORF">ACFPYJ_19945</name>
</gene>
<dbReference type="Gene3D" id="6.10.10.80">
    <property type="entry name" value="Small, acid-soluble spore protein, alpha/beta type-like"/>
    <property type="match status" value="1"/>
</dbReference>
<accession>A0ABW0W3M5</accession>
<evidence type="ECO:0000313" key="1">
    <source>
        <dbReference type="EMBL" id="MFC5651341.1"/>
    </source>
</evidence>
<dbReference type="RefSeq" id="WP_379189956.1">
    <property type="nucleotide sequence ID" value="NZ_JBHSOW010000072.1"/>
</dbReference>